<evidence type="ECO:0000313" key="1">
    <source>
        <dbReference type="EMBL" id="KJR78654.1"/>
    </source>
</evidence>
<proteinExistence type="predicted"/>
<dbReference type="EMBL" id="JZWS01000068">
    <property type="protein sequence ID" value="KJR78654.1"/>
    <property type="molecule type" value="Genomic_DNA"/>
</dbReference>
<dbReference type="PATRIC" id="fig|1326980.8.peg.2010"/>
<reference evidence="2" key="2">
    <citation type="submission" date="2022-05" db="EMBL/GenBank/DDBJ databases">
        <title>Metagenome Sequencing of an Archaeal-Dominated Microbial Community from a Hot Spring at the Los Azufres Geothermal Field, Mexico.</title>
        <authorList>
            <person name="Marin-Paredes R."/>
            <person name="Martinez-Romero E."/>
            <person name="Servin-Garciduenas L.E."/>
        </authorList>
    </citation>
    <scope>NUCLEOTIDE SEQUENCE</scope>
    <source>
        <strain evidence="2">AZ1-454</strain>
    </source>
</reference>
<protein>
    <submittedName>
        <fullName evidence="1">Uncharacterized protein</fullName>
    </submittedName>
</protein>
<evidence type="ECO:0000313" key="2">
    <source>
        <dbReference type="EMBL" id="MCL7343548.1"/>
    </source>
</evidence>
<comment type="caution">
    <text evidence="1">The sequence shown here is derived from an EMBL/GenBank/DDBJ whole genome shotgun (WGS) entry which is preliminary data.</text>
</comment>
<accession>A0A0F2LPB5</accession>
<reference evidence="1" key="1">
    <citation type="submission" date="2015-03" db="EMBL/GenBank/DDBJ databases">
        <title>Metagenome Sequencing of an Archaeal-Dominated Microbial Community from a Hot Spring at the Los Azufres Geothermal Field, Mexico.</title>
        <authorList>
            <person name="Servin-Garciduenas L.E."/>
            <person name="Martinez-Romero E."/>
        </authorList>
    </citation>
    <scope>NUCLEOTIDE SEQUENCE [LARGE SCALE GENOMIC DNA]</scope>
    <source>
        <strain evidence="1">AZ1-454</strain>
    </source>
</reference>
<dbReference type="AlphaFoldDB" id="A0A0F2LPB5"/>
<organism evidence="1">
    <name type="scientific">Candidatus Aramenus sulfurataquae</name>
    <dbReference type="NCBI Taxonomy" id="1326980"/>
    <lineage>
        <taxon>Archaea</taxon>
        <taxon>Thermoproteota</taxon>
        <taxon>Thermoprotei</taxon>
        <taxon>Sulfolobales</taxon>
        <taxon>Sulfolobaceae</taxon>
        <taxon>Candidatus Aramenus</taxon>
    </lineage>
</organism>
<dbReference type="EMBL" id="JZWS02000002">
    <property type="protein sequence ID" value="MCL7343548.1"/>
    <property type="molecule type" value="Genomic_DNA"/>
</dbReference>
<name>A0A0F2LPB5_9CREN</name>
<gene>
    <name evidence="2" type="ORF">TQ35_003125</name>
    <name evidence="1" type="ORF">TQ35_06135</name>
</gene>
<sequence length="145" mass="17096">MISWLIGSKAESWYYLKELLQDYRNVGVYVNEGGEIELVKVSDLDDFFLPTGVLIHPRSLKSLKPFYLKLEKYVAFPLFDLRAIRKLVERKGWRAMEYYLGEEFQGGWVVYDCEGCEEKQRLHLEVGEVEDPVEVHLRIYEKGLK</sequence>